<dbReference type="eggNOG" id="COG2273">
    <property type="taxonomic scope" value="Bacteria"/>
</dbReference>
<keyword evidence="2" id="KW-0732">Signal</keyword>
<dbReference type="HOGENOM" id="CLU_542768_0_0_10"/>
<dbReference type="GO" id="GO:0005975">
    <property type="term" value="P:carbohydrate metabolic process"/>
    <property type="evidence" value="ECO:0007669"/>
    <property type="project" value="InterPro"/>
</dbReference>
<dbReference type="PANTHER" id="PTHR10963">
    <property type="entry name" value="GLYCOSYL HYDROLASE-RELATED"/>
    <property type="match status" value="1"/>
</dbReference>
<dbReference type="GO" id="GO:0006629">
    <property type="term" value="P:lipid metabolic process"/>
    <property type="evidence" value="ECO:0007669"/>
    <property type="project" value="InterPro"/>
</dbReference>
<evidence type="ECO:0000256" key="1">
    <source>
        <dbReference type="ARBA" id="ARBA00006865"/>
    </source>
</evidence>
<feature type="signal peptide" evidence="2">
    <location>
        <begin position="1"/>
        <end position="19"/>
    </location>
</feature>
<dbReference type="GO" id="GO:0008081">
    <property type="term" value="F:phosphoric diester hydrolase activity"/>
    <property type="evidence" value="ECO:0007669"/>
    <property type="project" value="InterPro"/>
</dbReference>
<dbReference type="KEGG" id="scn:Solca_1174"/>
<dbReference type="Gene3D" id="2.60.120.200">
    <property type="match status" value="1"/>
</dbReference>
<dbReference type="Pfam" id="PF00722">
    <property type="entry name" value="Glyco_hydro_16"/>
    <property type="match status" value="1"/>
</dbReference>
<name>H8KTD8_SOLCM</name>
<dbReference type="PROSITE" id="PS51762">
    <property type="entry name" value="GH16_2"/>
    <property type="match status" value="1"/>
</dbReference>
<dbReference type="InterPro" id="IPR017946">
    <property type="entry name" value="PLC-like_Pdiesterase_TIM-brl"/>
</dbReference>
<protein>
    <submittedName>
        <fullName evidence="5">Glycerophosphoryl diester phosphodiesterase</fullName>
    </submittedName>
</protein>
<dbReference type="InterPro" id="IPR013320">
    <property type="entry name" value="ConA-like_dom_sf"/>
</dbReference>
<dbReference type="OrthoDB" id="9776255at2"/>
<accession>H8KTD8</accession>
<evidence type="ECO:0000259" key="3">
    <source>
        <dbReference type="PROSITE" id="PS51704"/>
    </source>
</evidence>
<dbReference type="SUPFAM" id="SSF49899">
    <property type="entry name" value="Concanavalin A-like lectins/glucanases"/>
    <property type="match status" value="1"/>
</dbReference>
<feature type="chain" id="PRO_5003613390" evidence="2">
    <location>
        <begin position="20"/>
        <end position="502"/>
    </location>
</feature>
<gene>
    <name evidence="5" type="ordered locus">Solca_1174</name>
</gene>
<reference evidence="5" key="1">
    <citation type="submission" date="2012-02" db="EMBL/GenBank/DDBJ databases">
        <title>The complete genome of Solitalea canadensis DSM 3403.</title>
        <authorList>
            <consortium name="US DOE Joint Genome Institute (JGI-PGF)"/>
            <person name="Lucas S."/>
            <person name="Copeland A."/>
            <person name="Lapidus A."/>
            <person name="Glavina del Rio T."/>
            <person name="Dalin E."/>
            <person name="Tice H."/>
            <person name="Bruce D."/>
            <person name="Goodwin L."/>
            <person name="Pitluck S."/>
            <person name="Peters L."/>
            <person name="Ovchinnikova G."/>
            <person name="Lu M."/>
            <person name="Kyrpides N."/>
            <person name="Mavromatis K."/>
            <person name="Ivanova N."/>
            <person name="Brettin T."/>
            <person name="Detter J.C."/>
            <person name="Han C."/>
            <person name="Larimer F."/>
            <person name="Land M."/>
            <person name="Hauser L."/>
            <person name="Markowitz V."/>
            <person name="Cheng J.-F."/>
            <person name="Hugenholtz P."/>
            <person name="Woyke T."/>
            <person name="Wu D."/>
            <person name="Spring S."/>
            <person name="Schroeder M."/>
            <person name="Kopitz M."/>
            <person name="Brambilla E."/>
            <person name="Klenk H.-P."/>
            <person name="Eisen J.A."/>
        </authorList>
    </citation>
    <scope>NUCLEOTIDE SEQUENCE</scope>
    <source>
        <strain evidence="5">DSM 3403</strain>
    </source>
</reference>
<dbReference type="eggNOG" id="COG0584">
    <property type="taxonomic scope" value="Bacteria"/>
</dbReference>
<dbReference type="SUPFAM" id="SSF51695">
    <property type="entry name" value="PLC-like phosphodiesterases"/>
    <property type="match status" value="1"/>
</dbReference>
<evidence type="ECO:0000256" key="2">
    <source>
        <dbReference type="SAM" id="SignalP"/>
    </source>
</evidence>
<dbReference type="EMBL" id="CP003349">
    <property type="protein sequence ID" value="AFD06275.1"/>
    <property type="molecule type" value="Genomic_DNA"/>
</dbReference>
<dbReference type="RefSeq" id="WP_014679502.1">
    <property type="nucleotide sequence ID" value="NC_017770.1"/>
</dbReference>
<dbReference type="Gene3D" id="3.20.20.190">
    <property type="entry name" value="Phosphatidylinositol (PI) phosphodiesterase"/>
    <property type="match status" value="1"/>
</dbReference>
<keyword evidence="6" id="KW-1185">Reference proteome</keyword>
<comment type="similarity">
    <text evidence="1">Belongs to the glycosyl hydrolase 16 family.</text>
</comment>
<evidence type="ECO:0000313" key="5">
    <source>
        <dbReference type="EMBL" id="AFD06275.1"/>
    </source>
</evidence>
<dbReference type="InterPro" id="IPR050546">
    <property type="entry name" value="Glycosyl_Hydrlase_16"/>
</dbReference>
<dbReference type="Pfam" id="PF03009">
    <property type="entry name" value="GDPD"/>
    <property type="match status" value="1"/>
</dbReference>
<proteinExistence type="inferred from homology"/>
<feature type="domain" description="GH16" evidence="4">
    <location>
        <begin position="270"/>
        <end position="502"/>
    </location>
</feature>
<dbReference type="CDD" id="cd08023">
    <property type="entry name" value="GH16_laminarinase_like"/>
    <property type="match status" value="1"/>
</dbReference>
<dbReference type="InterPro" id="IPR030395">
    <property type="entry name" value="GP_PDE_dom"/>
</dbReference>
<sequence>MKYLFLLFTISVLSFECMAQKNEWNNNQVIAHRGAWKKNNLPENSVAALKEAIRLKCFGAEFDVHMTADEVLVVNHDPDYLGIRIETSTYKQLKSKKLPNGEQIPTVEKFLKEGMKQHGTKLILEIKPSVISQERTLALTTKVVEMVKKLKAQEWVEYISFNYDALKQVLALQPDAKVYYLNGEASPEKLKQDGFAGADYHFSVFQKNDWLKNLNELGLVINAWTVNKAEDMQWLLAHKADFITTNEPELLFEVIKNTPTANGWVLKWADEFNQNGLPDETKWTYDIGGDGWGNNELQYYTSADTNNTVVKNGRLTIIAQNETKENSQYTSARLLTKNKFDFKYSRVEARIKLPKGKGLWPAFWMLPTDWKYGGWPKSGEIDIMEHVGYEPDSVYGSIHTERFNHIKNTQVTKGVSIANPYSDFHVYAVEWTANAIDFIIDGSKYLSFSNSKTSSDEWPFDQNFHVILNTAVGGNWGGKYGVDPDVFPAAMEVDYVRVYTKE</sequence>
<feature type="domain" description="GP-PDE" evidence="3">
    <location>
        <begin position="27"/>
        <end position="255"/>
    </location>
</feature>
<evidence type="ECO:0000259" key="4">
    <source>
        <dbReference type="PROSITE" id="PS51762"/>
    </source>
</evidence>
<dbReference type="PANTHER" id="PTHR10963:SF55">
    <property type="entry name" value="GLYCOSIDE HYDROLASE FAMILY 16 PROTEIN"/>
    <property type="match status" value="1"/>
</dbReference>
<dbReference type="PROSITE" id="PS51704">
    <property type="entry name" value="GP_PDE"/>
    <property type="match status" value="1"/>
</dbReference>
<dbReference type="GO" id="GO:0004553">
    <property type="term" value="F:hydrolase activity, hydrolyzing O-glycosyl compounds"/>
    <property type="evidence" value="ECO:0007669"/>
    <property type="project" value="InterPro"/>
</dbReference>
<evidence type="ECO:0000313" key="6">
    <source>
        <dbReference type="Proteomes" id="UP000007590"/>
    </source>
</evidence>
<dbReference type="InterPro" id="IPR000757">
    <property type="entry name" value="Beta-glucanase-like"/>
</dbReference>
<organism evidence="5 6">
    <name type="scientific">Solitalea canadensis (strain ATCC 29591 / DSM 3403 / JCM 21819 / LMG 8368 / NBRC 15130 / NCIMB 12057 / USAM 9D)</name>
    <name type="common">Flexibacter canadensis</name>
    <dbReference type="NCBI Taxonomy" id="929556"/>
    <lineage>
        <taxon>Bacteria</taxon>
        <taxon>Pseudomonadati</taxon>
        <taxon>Bacteroidota</taxon>
        <taxon>Sphingobacteriia</taxon>
        <taxon>Sphingobacteriales</taxon>
        <taxon>Sphingobacteriaceae</taxon>
        <taxon>Solitalea</taxon>
    </lineage>
</organism>
<dbReference type="STRING" id="929556.Solca_1174"/>
<dbReference type="Proteomes" id="UP000007590">
    <property type="component" value="Chromosome"/>
</dbReference>
<dbReference type="AlphaFoldDB" id="H8KTD8"/>